<dbReference type="GO" id="GO:0006749">
    <property type="term" value="P:glutathione metabolic process"/>
    <property type="evidence" value="ECO:0007669"/>
    <property type="project" value="TreeGrafter"/>
</dbReference>
<name>A0A382S0L7_9ZZZZ</name>
<dbReference type="Pfam" id="PF02538">
    <property type="entry name" value="Hydantoinase_B"/>
    <property type="match status" value="1"/>
</dbReference>
<dbReference type="GO" id="GO:0005829">
    <property type="term" value="C:cytosol"/>
    <property type="evidence" value="ECO:0007669"/>
    <property type="project" value="TreeGrafter"/>
</dbReference>
<gene>
    <name evidence="2" type="ORF">METZ01_LOCUS356310</name>
</gene>
<protein>
    <recommendedName>
        <fullName evidence="1">Hydantoinase B/oxoprolinase domain-containing protein</fullName>
    </recommendedName>
</protein>
<dbReference type="AlphaFoldDB" id="A0A382S0L7"/>
<dbReference type="PANTHER" id="PTHR11365:SF23">
    <property type="entry name" value="HYPOTHETICAL 5-OXOPROLINASE (EUROFUNG)-RELATED"/>
    <property type="match status" value="1"/>
</dbReference>
<reference evidence="2" key="1">
    <citation type="submission" date="2018-05" db="EMBL/GenBank/DDBJ databases">
        <authorList>
            <person name="Lanie J.A."/>
            <person name="Ng W.-L."/>
            <person name="Kazmierczak K.M."/>
            <person name="Andrzejewski T.M."/>
            <person name="Davidsen T.M."/>
            <person name="Wayne K.J."/>
            <person name="Tettelin H."/>
            <person name="Glass J.I."/>
            <person name="Rusch D."/>
            <person name="Podicherti R."/>
            <person name="Tsui H.-C.T."/>
            <person name="Winkler M.E."/>
        </authorList>
    </citation>
    <scope>NUCLEOTIDE SEQUENCE</scope>
</reference>
<dbReference type="InterPro" id="IPR003692">
    <property type="entry name" value="Hydantoinase_B"/>
</dbReference>
<dbReference type="GO" id="GO:0017168">
    <property type="term" value="F:5-oxoprolinase (ATP-hydrolyzing) activity"/>
    <property type="evidence" value="ECO:0007669"/>
    <property type="project" value="TreeGrafter"/>
</dbReference>
<evidence type="ECO:0000259" key="1">
    <source>
        <dbReference type="Pfam" id="PF02538"/>
    </source>
</evidence>
<evidence type="ECO:0000313" key="2">
    <source>
        <dbReference type="EMBL" id="SVD03456.1"/>
    </source>
</evidence>
<dbReference type="EMBL" id="UINC01125547">
    <property type="protein sequence ID" value="SVD03456.1"/>
    <property type="molecule type" value="Genomic_DNA"/>
</dbReference>
<sequence>MDFDPVTLEIMRNRWKGIAEEMCAALIRTSYSTNIKDRRDCSAAIAMPNGEILAQAEVGTPLHLGIMPGVLTSILKAFPVDSMKPGDMYITNLPYPEGPGHLPDVSMVSAIFYDGIPVALAASTAHHVDMGGFAPGSMPFGVTEIYQEGLQIPPTRIFSNHKLDGPIYELINQNVRTQNEVRGDLMAQYACARIGQARVSELMEKERQDEIQRYMHEIIDYSERRMR</sequence>
<accession>A0A382S0L7</accession>
<dbReference type="PANTHER" id="PTHR11365">
    <property type="entry name" value="5-OXOPROLINASE RELATED"/>
    <property type="match status" value="1"/>
</dbReference>
<organism evidence="2">
    <name type="scientific">marine metagenome</name>
    <dbReference type="NCBI Taxonomy" id="408172"/>
    <lineage>
        <taxon>unclassified sequences</taxon>
        <taxon>metagenomes</taxon>
        <taxon>ecological metagenomes</taxon>
    </lineage>
</organism>
<feature type="domain" description="Hydantoinase B/oxoprolinase" evidence="1">
    <location>
        <begin position="4"/>
        <end position="227"/>
    </location>
</feature>
<proteinExistence type="predicted"/>
<feature type="non-terminal residue" evidence="2">
    <location>
        <position position="227"/>
    </location>
</feature>
<dbReference type="InterPro" id="IPR045079">
    <property type="entry name" value="Oxoprolinase-like"/>
</dbReference>